<keyword evidence="1" id="KW-0472">Membrane</keyword>
<dbReference type="RefSeq" id="XP_021878311.1">
    <property type="nucleotide sequence ID" value="XM_022026781.1"/>
</dbReference>
<dbReference type="InParanoid" id="A0A1Y2GG68"/>
<gene>
    <name evidence="2" type="ORF">BCR41DRAFT_373464</name>
</gene>
<dbReference type="EMBL" id="MCFF01000039">
    <property type="protein sequence ID" value="ORZ08077.1"/>
    <property type="molecule type" value="Genomic_DNA"/>
</dbReference>
<evidence type="ECO:0000313" key="2">
    <source>
        <dbReference type="EMBL" id="ORZ08077.1"/>
    </source>
</evidence>
<evidence type="ECO:0000256" key="1">
    <source>
        <dbReference type="SAM" id="Phobius"/>
    </source>
</evidence>
<protein>
    <submittedName>
        <fullName evidence="2">Uncharacterized protein</fullName>
    </submittedName>
</protein>
<name>A0A1Y2GG68_9FUNG</name>
<organism evidence="2 3">
    <name type="scientific">Lobosporangium transversale</name>
    <dbReference type="NCBI Taxonomy" id="64571"/>
    <lineage>
        <taxon>Eukaryota</taxon>
        <taxon>Fungi</taxon>
        <taxon>Fungi incertae sedis</taxon>
        <taxon>Mucoromycota</taxon>
        <taxon>Mortierellomycotina</taxon>
        <taxon>Mortierellomycetes</taxon>
        <taxon>Mortierellales</taxon>
        <taxon>Mortierellaceae</taxon>
        <taxon>Lobosporangium</taxon>
    </lineage>
</organism>
<accession>A0A1Y2GG68</accession>
<dbReference type="AlphaFoldDB" id="A0A1Y2GG68"/>
<comment type="caution">
    <text evidence="2">The sequence shown here is derived from an EMBL/GenBank/DDBJ whole genome shotgun (WGS) entry which is preliminary data.</text>
</comment>
<dbReference type="GeneID" id="33568624"/>
<evidence type="ECO:0000313" key="3">
    <source>
        <dbReference type="Proteomes" id="UP000193648"/>
    </source>
</evidence>
<keyword evidence="1" id="KW-1133">Transmembrane helix</keyword>
<reference evidence="2 3" key="1">
    <citation type="submission" date="2016-07" db="EMBL/GenBank/DDBJ databases">
        <title>Pervasive Adenine N6-methylation of Active Genes in Fungi.</title>
        <authorList>
            <consortium name="DOE Joint Genome Institute"/>
            <person name="Mondo S.J."/>
            <person name="Dannebaum R.O."/>
            <person name="Kuo R.C."/>
            <person name="Labutti K."/>
            <person name="Haridas S."/>
            <person name="Kuo A."/>
            <person name="Salamov A."/>
            <person name="Ahrendt S.R."/>
            <person name="Lipzen A."/>
            <person name="Sullivan W."/>
            <person name="Andreopoulos W.B."/>
            <person name="Clum A."/>
            <person name="Lindquist E."/>
            <person name="Daum C."/>
            <person name="Ramamoorthy G.K."/>
            <person name="Gryganskyi A."/>
            <person name="Culley D."/>
            <person name="Magnuson J.K."/>
            <person name="James T.Y."/>
            <person name="O'Malley M.A."/>
            <person name="Stajich J.E."/>
            <person name="Spatafora J.W."/>
            <person name="Visel A."/>
            <person name="Grigoriev I.V."/>
        </authorList>
    </citation>
    <scope>NUCLEOTIDE SEQUENCE [LARGE SCALE GENOMIC DNA]</scope>
    <source>
        <strain evidence="2 3">NRRL 3116</strain>
    </source>
</reference>
<feature type="transmembrane region" description="Helical" evidence="1">
    <location>
        <begin position="243"/>
        <end position="262"/>
    </location>
</feature>
<dbReference type="Proteomes" id="UP000193648">
    <property type="component" value="Unassembled WGS sequence"/>
</dbReference>
<keyword evidence="3" id="KW-1185">Reference proteome</keyword>
<keyword evidence="1" id="KW-0812">Transmembrane</keyword>
<proteinExistence type="predicted"/>
<sequence>MTCVKAYKLVSLCIVNPHGRLLILAPKENADLDSGLEPILKGSIPTLMSAYDIHESRACIYKVANSQKYLTFAFPIKDEYFNYLCKRSNIIDVERATNAAYDFAIVLEDLNHLSCSMRPTFCKQRYVKRDIIHRLQMSRYWRHMDLTLKTIRYNYSSQFPAQVDQQRLCSHVHSQAYSLWLMSKGGHSQKNLSLYCFLIELLCIDRSLRIKFILYVFRGIQLTKLTPSLQRSCFRFRCSHSRIFNWGTNILIFFLITVPTYMNHNIDGISALEFRGVSRISSIPSCFSFSLDKSALLTGSFSLSLSSASGIIRGGRVMNPVVVGSKPRSSLSFSNEMGRYAYATHCKSFTTAV</sequence>
<feature type="non-terminal residue" evidence="2">
    <location>
        <position position="353"/>
    </location>
</feature>